<evidence type="ECO:0000256" key="5">
    <source>
        <dbReference type="ARBA" id="ARBA00022949"/>
    </source>
</evidence>
<dbReference type="Pfam" id="PF00822">
    <property type="entry name" value="PMP22_Claudin"/>
    <property type="match status" value="1"/>
</dbReference>
<keyword evidence="5 8" id="KW-0965">Cell junction</keyword>
<feature type="transmembrane region" description="Helical" evidence="8">
    <location>
        <begin position="159"/>
        <end position="180"/>
    </location>
</feature>
<keyword evidence="6 8" id="KW-1133">Transmembrane helix</keyword>
<dbReference type="RefSeq" id="XP_028586468.1">
    <property type="nucleotide sequence ID" value="XM_028730635.1"/>
</dbReference>
<evidence type="ECO:0000256" key="1">
    <source>
        <dbReference type="ARBA" id="ARBA00008295"/>
    </source>
</evidence>
<dbReference type="FunFam" id="1.20.140.150:FF:000001">
    <property type="entry name" value="Claudin"/>
    <property type="match status" value="1"/>
</dbReference>
<feature type="transmembrane region" description="Helical" evidence="8">
    <location>
        <begin position="75"/>
        <end position="96"/>
    </location>
</feature>
<evidence type="ECO:0000256" key="9">
    <source>
        <dbReference type="SAM" id="SignalP"/>
    </source>
</evidence>
<reference evidence="10 11" key="1">
    <citation type="journal article" date="2019" name="Proc. Natl. Acad. Sci. U.S.A.">
        <title>Regulatory changes in pterin and carotenoid genes underlie balanced color polymorphisms in the wall lizard.</title>
        <authorList>
            <person name="Andrade P."/>
            <person name="Pinho C."/>
            <person name="Perez I de Lanuza G."/>
            <person name="Afonso S."/>
            <person name="Brejcha J."/>
            <person name="Rubin C.J."/>
            <person name="Wallerman O."/>
            <person name="Pereira P."/>
            <person name="Sabatino S.J."/>
            <person name="Bellati A."/>
            <person name="Pellitteri-Rosa D."/>
            <person name="Bosakova Z."/>
            <person name="Bunikis I."/>
            <person name="Carretero M.A."/>
            <person name="Feiner N."/>
            <person name="Marsik P."/>
            <person name="Pauperio F."/>
            <person name="Salvi D."/>
            <person name="Soler L."/>
            <person name="While G.M."/>
            <person name="Uller T."/>
            <person name="Font E."/>
            <person name="Andersson L."/>
            <person name="Carneiro M."/>
        </authorList>
    </citation>
    <scope>NUCLEOTIDE SEQUENCE</scope>
</reference>
<comment type="function">
    <text evidence="8">Claudins function as major constituents of the tight junction complexes that regulate the permeability of epithelia.</text>
</comment>
<evidence type="ECO:0000256" key="7">
    <source>
        <dbReference type="ARBA" id="ARBA00023136"/>
    </source>
</evidence>
<evidence type="ECO:0000256" key="6">
    <source>
        <dbReference type="ARBA" id="ARBA00022989"/>
    </source>
</evidence>
<evidence type="ECO:0000256" key="4">
    <source>
        <dbReference type="ARBA" id="ARBA00022692"/>
    </source>
</evidence>
<comment type="subcellular location">
    <subcellularLocation>
        <location evidence="8">Cell junction</location>
        <location evidence="8">Tight junction</location>
    </subcellularLocation>
    <subcellularLocation>
        <location evidence="8">Cell membrane</location>
        <topology evidence="8">Multi-pass membrane protein</topology>
    </subcellularLocation>
</comment>
<dbReference type="GO" id="GO:0005923">
    <property type="term" value="C:bicellular tight junction"/>
    <property type="evidence" value="ECO:0007669"/>
    <property type="project" value="UniProtKB-SubCell"/>
</dbReference>
<evidence type="ECO:0000313" key="10">
    <source>
        <dbReference type="Ensembl" id="ENSPMRP00000005031.1"/>
    </source>
</evidence>
<reference evidence="10" key="3">
    <citation type="submission" date="2025-09" db="UniProtKB">
        <authorList>
            <consortium name="Ensembl"/>
        </authorList>
    </citation>
    <scope>IDENTIFICATION</scope>
</reference>
<dbReference type="RefSeq" id="XP_028586470.1">
    <property type="nucleotide sequence ID" value="XM_028730637.1"/>
</dbReference>
<protein>
    <recommendedName>
        <fullName evidence="8">Claudin</fullName>
    </recommendedName>
</protein>
<dbReference type="InterPro" id="IPR017974">
    <property type="entry name" value="Claudin_CS"/>
</dbReference>
<dbReference type="PROSITE" id="PS01346">
    <property type="entry name" value="CLAUDIN"/>
    <property type="match status" value="1"/>
</dbReference>
<feature type="signal peptide" evidence="9">
    <location>
        <begin position="1"/>
        <end position="29"/>
    </location>
</feature>
<keyword evidence="3 8" id="KW-1003">Cell membrane</keyword>
<keyword evidence="2 8" id="KW-0796">Tight junction</keyword>
<dbReference type="RefSeq" id="XP_028586469.1">
    <property type="nucleotide sequence ID" value="XM_028730636.1"/>
</dbReference>
<dbReference type="PANTHER" id="PTHR12002">
    <property type="entry name" value="CLAUDIN"/>
    <property type="match status" value="1"/>
</dbReference>
<dbReference type="RefSeq" id="XP_028586471.1">
    <property type="nucleotide sequence ID" value="XM_028730638.1"/>
</dbReference>
<evidence type="ECO:0000313" key="11">
    <source>
        <dbReference type="Proteomes" id="UP000472272"/>
    </source>
</evidence>
<keyword evidence="4 8" id="KW-0812">Transmembrane</keyword>
<dbReference type="InterPro" id="IPR004031">
    <property type="entry name" value="PMP22/EMP/MP20/Claudin"/>
</dbReference>
<dbReference type="Proteomes" id="UP000472272">
    <property type="component" value="Chromosome 5"/>
</dbReference>
<dbReference type="GO" id="GO:0005886">
    <property type="term" value="C:plasma membrane"/>
    <property type="evidence" value="ECO:0007669"/>
    <property type="project" value="UniProtKB-SubCell"/>
</dbReference>
<gene>
    <name evidence="10" type="primary">LOC114597624</name>
</gene>
<dbReference type="InterPro" id="IPR006187">
    <property type="entry name" value="Claudin"/>
</dbReference>
<dbReference type="OrthoDB" id="9933182at2759"/>
<reference evidence="10" key="2">
    <citation type="submission" date="2025-08" db="UniProtKB">
        <authorList>
            <consortium name="Ensembl"/>
        </authorList>
    </citation>
    <scope>IDENTIFICATION</scope>
</reference>
<dbReference type="KEGG" id="pmua:114597624"/>
<organism evidence="10 11">
    <name type="scientific">Podarcis muralis</name>
    <name type="common">Wall lizard</name>
    <name type="synonym">Lacerta muralis</name>
    <dbReference type="NCBI Taxonomy" id="64176"/>
    <lineage>
        <taxon>Eukaryota</taxon>
        <taxon>Metazoa</taxon>
        <taxon>Chordata</taxon>
        <taxon>Craniata</taxon>
        <taxon>Vertebrata</taxon>
        <taxon>Euteleostomi</taxon>
        <taxon>Lepidosauria</taxon>
        <taxon>Squamata</taxon>
        <taxon>Bifurcata</taxon>
        <taxon>Unidentata</taxon>
        <taxon>Episquamata</taxon>
        <taxon>Laterata</taxon>
        <taxon>Lacertibaenia</taxon>
        <taxon>Lacertidae</taxon>
        <taxon>Podarcis</taxon>
    </lineage>
</organism>
<dbReference type="OMA" id="PHIQACR"/>
<dbReference type="AlphaFoldDB" id="A0A670HZK9"/>
<name>A0A670HZK9_PODMU</name>
<keyword evidence="9" id="KW-0732">Signal</keyword>
<comment type="similarity">
    <text evidence="1 8">Belongs to the claudin family.</text>
</comment>
<evidence type="ECO:0000256" key="2">
    <source>
        <dbReference type="ARBA" id="ARBA00022427"/>
    </source>
</evidence>
<accession>A0A670HZK9</accession>
<dbReference type="Ensembl" id="ENSPMRT00000005360.1">
    <property type="protein sequence ID" value="ENSPMRP00000005031.1"/>
    <property type="gene ID" value="ENSPMRG00000003455.1"/>
</dbReference>
<dbReference type="GeneID" id="114597624"/>
<dbReference type="GO" id="GO:0005198">
    <property type="term" value="F:structural molecule activity"/>
    <property type="evidence" value="ECO:0007669"/>
    <property type="project" value="InterPro"/>
</dbReference>
<evidence type="ECO:0000256" key="8">
    <source>
        <dbReference type="RuleBase" id="RU060637"/>
    </source>
</evidence>
<comment type="caution">
    <text evidence="8">Lacks conserved residue(s) required for the propagation of feature annotation.</text>
</comment>
<proteinExistence type="inferred from homology"/>
<sequence>MVSSAFQISALLLAFLGLILLLVASVSNCWKFSSPSTTLITASWIYEGLWMNCVATSLGSVQCKKFFSLLSLETYIQACRALMITSLILGMCGTLLTLLGLKCTQLGSNSENAKSKIAMLGGMVFILAGLSSMVAISWYAERITAQFFDSFYGGTKYELGYALYLGWAGSLLSILGGIFLTCSACKEKHRDYKYAATRQGKDARIYIKQSETVTSAKDYV</sequence>
<feature type="transmembrane region" description="Helical" evidence="8">
    <location>
        <begin position="117"/>
        <end position="139"/>
    </location>
</feature>
<feature type="chain" id="PRO_5025550205" description="Claudin" evidence="9">
    <location>
        <begin position="30"/>
        <end position="220"/>
    </location>
</feature>
<keyword evidence="11" id="KW-1185">Reference proteome</keyword>
<dbReference type="PRINTS" id="PR01077">
    <property type="entry name" value="CLAUDIN"/>
</dbReference>
<keyword evidence="7 8" id="KW-0472">Membrane</keyword>
<evidence type="ECO:0000256" key="3">
    <source>
        <dbReference type="ARBA" id="ARBA00022475"/>
    </source>
</evidence>
<dbReference type="GeneTree" id="ENSGT00940000157650"/>
<dbReference type="Gene3D" id="1.20.140.150">
    <property type="match status" value="1"/>
</dbReference>